<proteinExistence type="predicted"/>
<dbReference type="Proteomes" id="UP000235145">
    <property type="component" value="Unassembled WGS sequence"/>
</dbReference>
<name>A0A9R1WLN8_LACSA</name>
<reference evidence="2 3" key="1">
    <citation type="journal article" date="2017" name="Nat. Commun.">
        <title>Genome assembly with in vitro proximity ligation data and whole-genome triplication in lettuce.</title>
        <authorList>
            <person name="Reyes-Chin-Wo S."/>
            <person name="Wang Z."/>
            <person name="Yang X."/>
            <person name="Kozik A."/>
            <person name="Arikit S."/>
            <person name="Song C."/>
            <person name="Xia L."/>
            <person name="Froenicke L."/>
            <person name="Lavelle D.O."/>
            <person name="Truco M.J."/>
            <person name="Xia R."/>
            <person name="Zhu S."/>
            <person name="Xu C."/>
            <person name="Xu H."/>
            <person name="Xu X."/>
            <person name="Cox K."/>
            <person name="Korf I."/>
            <person name="Meyers B.C."/>
            <person name="Michelmore R.W."/>
        </authorList>
    </citation>
    <scope>NUCLEOTIDE SEQUENCE [LARGE SCALE GENOMIC DNA]</scope>
    <source>
        <strain evidence="3">cv. Salinas</strain>
        <tissue evidence="2">Seedlings</tissue>
    </source>
</reference>
<organism evidence="2 3">
    <name type="scientific">Lactuca sativa</name>
    <name type="common">Garden lettuce</name>
    <dbReference type="NCBI Taxonomy" id="4236"/>
    <lineage>
        <taxon>Eukaryota</taxon>
        <taxon>Viridiplantae</taxon>
        <taxon>Streptophyta</taxon>
        <taxon>Embryophyta</taxon>
        <taxon>Tracheophyta</taxon>
        <taxon>Spermatophyta</taxon>
        <taxon>Magnoliopsida</taxon>
        <taxon>eudicotyledons</taxon>
        <taxon>Gunneridae</taxon>
        <taxon>Pentapetalae</taxon>
        <taxon>asterids</taxon>
        <taxon>campanulids</taxon>
        <taxon>Asterales</taxon>
        <taxon>Asteraceae</taxon>
        <taxon>Cichorioideae</taxon>
        <taxon>Cichorieae</taxon>
        <taxon>Lactucinae</taxon>
        <taxon>Lactuca</taxon>
    </lineage>
</organism>
<gene>
    <name evidence="2" type="ORF">LSAT_V11C100034960</name>
</gene>
<feature type="compositionally biased region" description="Low complexity" evidence="1">
    <location>
        <begin position="160"/>
        <end position="175"/>
    </location>
</feature>
<feature type="region of interest" description="Disordered" evidence="1">
    <location>
        <begin position="99"/>
        <end position="188"/>
    </location>
</feature>
<keyword evidence="3" id="KW-1185">Reference proteome</keyword>
<comment type="caution">
    <text evidence="2">The sequence shown here is derived from an EMBL/GenBank/DDBJ whole genome shotgun (WGS) entry which is preliminary data.</text>
</comment>
<sequence length="188" mass="20756">MLEHWCIHTRHSGRSSLLAFDPKIERPTRSNRVTRRNLNNMSVDNVVVEDVVEGHEDAINNSPPLIPPVAPQFPNNNNENNRNNNHADEPVIQPIQPQLNISNRGQNGGNGGNWAQNMGGNEGNHNGGNDRNQNQNLINVGPQFDNGGNNDDFDFDDGSDNGIGWNQNHNGGNRRNQGKRGGNGNYNN</sequence>
<feature type="compositionally biased region" description="Gly residues" evidence="1">
    <location>
        <begin position="179"/>
        <end position="188"/>
    </location>
</feature>
<protein>
    <submittedName>
        <fullName evidence="2">Uncharacterized protein</fullName>
    </submittedName>
</protein>
<evidence type="ECO:0000313" key="3">
    <source>
        <dbReference type="Proteomes" id="UP000235145"/>
    </source>
</evidence>
<evidence type="ECO:0000256" key="1">
    <source>
        <dbReference type="SAM" id="MobiDB-lite"/>
    </source>
</evidence>
<dbReference type="EMBL" id="NBSK02000001">
    <property type="protein sequence ID" value="KAJ0224940.1"/>
    <property type="molecule type" value="Genomic_DNA"/>
</dbReference>
<evidence type="ECO:0000313" key="2">
    <source>
        <dbReference type="EMBL" id="KAJ0224940.1"/>
    </source>
</evidence>
<accession>A0A9R1WLN8</accession>
<dbReference type="AlphaFoldDB" id="A0A9R1WLN8"/>